<dbReference type="Proteomes" id="UP001270053">
    <property type="component" value="Unassembled WGS sequence"/>
</dbReference>
<evidence type="ECO:0000313" key="2">
    <source>
        <dbReference type="EMBL" id="MDX6184928.1"/>
    </source>
</evidence>
<reference evidence="2 4" key="1">
    <citation type="submission" date="2023-11" db="EMBL/GenBank/DDBJ databases">
        <title>Unpublished Manusciprt.</title>
        <authorList>
            <person name="Saticioglu I.B."/>
            <person name="Ay H."/>
            <person name="Ajmi N."/>
            <person name="Altun S."/>
            <person name="Duman M."/>
        </authorList>
    </citation>
    <scope>NUCLEOTIDE SEQUENCE</scope>
    <source>
        <strain evidence="1 4">Fl-33</strain>
        <strain evidence="2">Fl-77</strain>
    </source>
</reference>
<evidence type="ECO:0000313" key="3">
    <source>
        <dbReference type="Proteomes" id="UP001270053"/>
    </source>
</evidence>
<dbReference type="Proteomes" id="UP001278738">
    <property type="component" value="Unassembled WGS sequence"/>
</dbReference>
<keyword evidence="4" id="KW-1185">Reference proteome</keyword>
<gene>
    <name evidence="1" type="ORF">SGQ18_04135</name>
    <name evidence="2" type="ORF">SGQ44_04140</name>
</gene>
<dbReference type="Gene3D" id="2.60.40.1930">
    <property type="match status" value="1"/>
</dbReference>
<protein>
    <recommendedName>
        <fullName evidence="5">TonB-dependent receptor</fullName>
    </recommendedName>
</protein>
<evidence type="ECO:0008006" key="5">
    <source>
        <dbReference type="Google" id="ProtNLM"/>
    </source>
</evidence>
<dbReference type="Gene3D" id="2.170.130.10">
    <property type="entry name" value="TonB-dependent receptor, plug domain"/>
    <property type="match status" value="1"/>
</dbReference>
<dbReference type="EMBL" id="JAWXVH010000001">
    <property type="protein sequence ID" value="MDX6184928.1"/>
    <property type="molecule type" value="Genomic_DNA"/>
</dbReference>
<organism evidence="2 3">
    <name type="scientific">Flavobacterium flavipigmentatum</name>
    <dbReference type="NCBI Taxonomy" id="2893884"/>
    <lineage>
        <taxon>Bacteria</taxon>
        <taxon>Pseudomonadati</taxon>
        <taxon>Bacteroidota</taxon>
        <taxon>Flavobacteriia</taxon>
        <taxon>Flavobacteriales</taxon>
        <taxon>Flavobacteriaceae</taxon>
        <taxon>Flavobacterium</taxon>
    </lineage>
</organism>
<sequence length="581" mass="66566">MDRLKYLLAITLLLSYQQFTLAQKNNSVADLYEVDKNLNESIFVTTNTNSFVTGETLLYKIFCIDKTTNTPTKYTKIGYIALIDSNKKIVFTHKLFLKNGSSNGDFFIPTTLETGTYKIIGYTSWMLNKSPEEYFNTDIYIVNPYNENQVNTSADSTIDSKELTFADVNNNDISIDLKNKTFNNREQVQLKFSTLSEDYLKGNYMISIRKTDGFLAQNKMVFSEYRKTNQNTAFNSEITSSNFTLPELRGEIISGRITSSTEEIKNKKVGLSIIGRNYDLKIGKTDDQGRFLFNIENANPNPNITVQLLEYNKENYTIKIDSPKAIEVSNLNFSKLPFHSESAKNISERVIASQIENAYYNVKKDSLVAPSVFTPFYGSVSKEYKLDDFTRFPTMEETITEVVNGVVFRKENKNYSLQVYDYDENYEFSLAPLVLVDGLILENLNEFFTYNPKNIDKVNVVKGLYYYGAKSFNGIVAFTTKNGDYETKLNGSFIIRPELLRPQGKKEYFQPDYSDNKNQRIPDYRHQLLWLPNMDLTAASTITFYTSDISGQFEVILEGFTANGKPVFIKKIIEVKDTTAH</sequence>
<dbReference type="RefSeq" id="WP_229975929.1">
    <property type="nucleotide sequence ID" value="NZ_CP087133.1"/>
</dbReference>
<evidence type="ECO:0000313" key="1">
    <source>
        <dbReference type="EMBL" id="MDX6181327.1"/>
    </source>
</evidence>
<accession>A0AAJ2SF18</accession>
<dbReference type="InterPro" id="IPR037066">
    <property type="entry name" value="Plug_dom_sf"/>
</dbReference>
<dbReference type="AlphaFoldDB" id="A0AAJ2SF18"/>
<comment type="caution">
    <text evidence="2">The sequence shown here is derived from an EMBL/GenBank/DDBJ whole genome shotgun (WGS) entry which is preliminary data.</text>
</comment>
<evidence type="ECO:0000313" key="4">
    <source>
        <dbReference type="Proteomes" id="UP001278738"/>
    </source>
</evidence>
<name>A0AAJ2SF18_9FLAO</name>
<dbReference type="SUPFAM" id="SSF56935">
    <property type="entry name" value="Porins"/>
    <property type="match status" value="1"/>
</dbReference>
<proteinExistence type="predicted"/>
<dbReference type="EMBL" id="JAWXVG010000001">
    <property type="protein sequence ID" value="MDX6181327.1"/>
    <property type="molecule type" value="Genomic_DNA"/>
</dbReference>